<evidence type="ECO:0000256" key="1">
    <source>
        <dbReference type="ARBA" id="ARBA00022679"/>
    </source>
</evidence>
<dbReference type="eggNOG" id="COG0456">
    <property type="taxonomic scope" value="Bacteria"/>
</dbReference>
<dbReference type="Pfam" id="PF00583">
    <property type="entry name" value="Acetyltransf_1"/>
    <property type="match status" value="1"/>
</dbReference>
<dbReference type="SUPFAM" id="SSF55729">
    <property type="entry name" value="Acyl-CoA N-acyltransferases (Nat)"/>
    <property type="match status" value="1"/>
</dbReference>
<evidence type="ECO:0000256" key="2">
    <source>
        <dbReference type="ARBA" id="ARBA00023315"/>
    </source>
</evidence>
<dbReference type="InterPro" id="IPR000182">
    <property type="entry name" value="GNAT_dom"/>
</dbReference>
<dbReference type="KEGG" id="rha:RHA1_ro05094"/>
<evidence type="ECO:0000313" key="5">
    <source>
        <dbReference type="Proteomes" id="UP000008710"/>
    </source>
</evidence>
<dbReference type="EMBL" id="CP000431">
    <property type="protein sequence ID" value="ABG96875.1"/>
    <property type="molecule type" value="Genomic_DNA"/>
</dbReference>
<keyword evidence="1 4" id="KW-0808">Transferase</keyword>
<gene>
    <name evidence="4" type="ordered locus">RHA1_ro05094</name>
</gene>
<dbReference type="AlphaFoldDB" id="Q0S6G1"/>
<dbReference type="InterPro" id="IPR050832">
    <property type="entry name" value="Bact_Acetyltransf"/>
</dbReference>
<accession>Q0S6G1</accession>
<evidence type="ECO:0000313" key="4">
    <source>
        <dbReference type="EMBL" id="ABG96875.1"/>
    </source>
</evidence>
<dbReference type="OrthoDB" id="9803233at2"/>
<dbReference type="PROSITE" id="PS51186">
    <property type="entry name" value="GNAT"/>
    <property type="match status" value="1"/>
</dbReference>
<keyword evidence="2" id="KW-0012">Acyltransferase</keyword>
<dbReference type="InterPro" id="IPR016181">
    <property type="entry name" value="Acyl_CoA_acyltransferase"/>
</dbReference>
<dbReference type="Gene3D" id="3.40.630.30">
    <property type="match status" value="1"/>
</dbReference>
<sequence>MVRRGSGSAVLVAISRAGFGILDIVARSKPKVESLHVYIEVDDLSREAVHGLLAEHLADMRATSPPDSVHALDLPGLRDPSVTVWTLWDEETVLGTVALRELSPAEGEIKSMRTATEARGRGVASRLLAHLVDEARARGYVRLNLETGTEDFFAPARRLYTEHGFTECPPFGSYGNDPNSIFFTLAL</sequence>
<dbReference type="GO" id="GO:0016747">
    <property type="term" value="F:acyltransferase activity, transferring groups other than amino-acyl groups"/>
    <property type="evidence" value="ECO:0007669"/>
    <property type="project" value="InterPro"/>
</dbReference>
<evidence type="ECO:0000259" key="3">
    <source>
        <dbReference type="PROSITE" id="PS51186"/>
    </source>
</evidence>
<name>Q0S6G1_RHOJR</name>
<dbReference type="PANTHER" id="PTHR43877">
    <property type="entry name" value="AMINOALKYLPHOSPHONATE N-ACETYLTRANSFERASE-RELATED-RELATED"/>
    <property type="match status" value="1"/>
</dbReference>
<protein>
    <submittedName>
        <fullName evidence="4">Possible acetyltransferase</fullName>
    </submittedName>
</protein>
<proteinExistence type="predicted"/>
<dbReference type="Proteomes" id="UP000008710">
    <property type="component" value="Chromosome"/>
</dbReference>
<reference evidence="5" key="1">
    <citation type="journal article" date="2006" name="Proc. Natl. Acad. Sci. U.S.A.">
        <title>The complete genome of Rhodococcus sp. RHA1 provides insights into a catabolic powerhouse.</title>
        <authorList>
            <person name="McLeod M.P."/>
            <person name="Warren R.L."/>
            <person name="Hsiao W.W.L."/>
            <person name="Araki N."/>
            <person name="Myhre M."/>
            <person name="Fernandes C."/>
            <person name="Miyazawa D."/>
            <person name="Wong W."/>
            <person name="Lillquist A.L."/>
            <person name="Wang D."/>
            <person name="Dosanjh M."/>
            <person name="Hara H."/>
            <person name="Petrescu A."/>
            <person name="Morin R.D."/>
            <person name="Yang G."/>
            <person name="Stott J.M."/>
            <person name="Schein J.E."/>
            <person name="Shin H."/>
            <person name="Smailus D."/>
            <person name="Siddiqui A.S."/>
            <person name="Marra M.A."/>
            <person name="Jones S.J.M."/>
            <person name="Holt R."/>
            <person name="Brinkman F.S.L."/>
            <person name="Miyauchi K."/>
            <person name="Fukuda M."/>
            <person name="Davies J.E."/>
            <person name="Mohn W.W."/>
            <person name="Eltis L.D."/>
        </authorList>
    </citation>
    <scope>NUCLEOTIDE SEQUENCE [LARGE SCALE GENOMIC DNA]</scope>
    <source>
        <strain evidence="5">RHA1</strain>
    </source>
</reference>
<dbReference type="CDD" id="cd04301">
    <property type="entry name" value="NAT_SF"/>
    <property type="match status" value="1"/>
</dbReference>
<feature type="domain" description="N-acetyltransferase" evidence="3">
    <location>
        <begin position="39"/>
        <end position="187"/>
    </location>
</feature>
<dbReference type="HOGENOM" id="CLU_013985_11_8_11"/>
<dbReference type="PANTHER" id="PTHR43877:SF5">
    <property type="entry name" value="BLL8307 PROTEIN"/>
    <property type="match status" value="1"/>
</dbReference>
<organism evidence="4 5">
    <name type="scientific">Rhodococcus jostii (strain RHA1)</name>
    <dbReference type="NCBI Taxonomy" id="101510"/>
    <lineage>
        <taxon>Bacteria</taxon>
        <taxon>Bacillati</taxon>
        <taxon>Actinomycetota</taxon>
        <taxon>Actinomycetes</taxon>
        <taxon>Mycobacteriales</taxon>
        <taxon>Nocardiaceae</taxon>
        <taxon>Rhodococcus</taxon>
    </lineage>
</organism>
<dbReference type="RefSeq" id="WP_009478129.1">
    <property type="nucleotide sequence ID" value="NC_008268.1"/>
</dbReference>